<sequence>METVEQRTGCVRDCAGEAEAGEDKYAVVYPRIGTIVVLGTMLHLLLIVMLMMAVGLGDMHPAGSLRYTPYAEDEGPEQAAMRVLREMNRRSISAPPSSHSSGQLPSVLTKPLLGMGLPRRAWWWYPELPPPQAKKRENLSSYNWNSFGLRYGK</sequence>
<protein>
    <submittedName>
        <fullName evidence="2">Uncharacterized protein</fullName>
    </submittedName>
</protein>
<dbReference type="OrthoDB" id="9899812at2759"/>
<accession>A0A8T2PNF5</accession>
<evidence type="ECO:0000313" key="3">
    <source>
        <dbReference type="Proteomes" id="UP000824540"/>
    </source>
</evidence>
<evidence type="ECO:0000313" key="2">
    <source>
        <dbReference type="EMBL" id="KAG9352792.1"/>
    </source>
</evidence>
<organism evidence="2 3">
    <name type="scientific">Albula glossodonta</name>
    <name type="common">roundjaw bonefish</name>
    <dbReference type="NCBI Taxonomy" id="121402"/>
    <lineage>
        <taxon>Eukaryota</taxon>
        <taxon>Metazoa</taxon>
        <taxon>Chordata</taxon>
        <taxon>Craniata</taxon>
        <taxon>Vertebrata</taxon>
        <taxon>Euteleostomi</taxon>
        <taxon>Actinopterygii</taxon>
        <taxon>Neopterygii</taxon>
        <taxon>Teleostei</taxon>
        <taxon>Albuliformes</taxon>
        <taxon>Albulidae</taxon>
        <taxon>Albula</taxon>
    </lineage>
</organism>
<evidence type="ECO:0000256" key="1">
    <source>
        <dbReference type="SAM" id="Phobius"/>
    </source>
</evidence>
<gene>
    <name evidence="2" type="ORF">JZ751_017368</name>
</gene>
<dbReference type="Proteomes" id="UP000824540">
    <property type="component" value="Unassembled WGS sequence"/>
</dbReference>
<keyword evidence="3" id="KW-1185">Reference proteome</keyword>
<keyword evidence="1" id="KW-0472">Membrane</keyword>
<comment type="caution">
    <text evidence="2">The sequence shown here is derived from an EMBL/GenBank/DDBJ whole genome shotgun (WGS) entry which is preliminary data.</text>
</comment>
<proteinExistence type="predicted"/>
<dbReference type="EMBL" id="JAFBMS010000004">
    <property type="protein sequence ID" value="KAG9352792.1"/>
    <property type="molecule type" value="Genomic_DNA"/>
</dbReference>
<dbReference type="Pfam" id="PF15152">
    <property type="entry name" value="Kisspeptin"/>
    <property type="match status" value="1"/>
</dbReference>
<feature type="transmembrane region" description="Helical" evidence="1">
    <location>
        <begin position="32"/>
        <end position="56"/>
    </location>
</feature>
<keyword evidence="1" id="KW-1133">Transmembrane helix</keyword>
<name>A0A8T2PNF5_9TELE</name>
<keyword evidence="1" id="KW-0812">Transmembrane</keyword>
<dbReference type="InterPro" id="IPR020207">
    <property type="entry name" value="Metastasis-suppressor_KiSS-1"/>
</dbReference>
<reference evidence="2" key="1">
    <citation type="thesis" date="2021" institute="BYU ScholarsArchive" country="Provo, UT, USA">
        <title>Applications of and Algorithms for Genome Assembly and Genomic Analyses with an Emphasis on Marine Teleosts.</title>
        <authorList>
            <person name="Pickett B.D."/>
        </authorList>
    </citation>
    <scope>NUCLEOTIDE SEQUENCE</scope>
    <source>
        <strain evidence="2">HI-2016</strain>
    </source>
</reference>
<dbReference type="AlphaFoldDB" id="A0A8T2PNF5"/>